<dbReference type="AlphaFoldDB" id="A0A7X6I501"/>
<evidence type="ECO:0000313" key="2">
    <source>
        <dbReference type="Proteomes" id="UP000521868"/>
    </source>
</evidence>
<proteinExistence type="predicted"/>
<comment type="caution">
    <text evidence="1">The sequence shown here is derived from an EMBL/GenBank/DDBJ whole genome shotgun (WGS) entry which is preliminary data.</text>
</comment>
<dbReference type="RefSeq" id="WP_168105837.1">
    <property type="nucleotide sequence ID" value="NZ_VTOX01000001.1"/>
</dbReference>
<protein>
    <submittedName>
        <fullName evidence="1">Uncharacterized protein</fullName>
    </submittedName>
</protein>
<sequence>MALKVKRAVDPAVAKKLEARRLAVRTITEKNAKNALSGAELRRLEDYLRSPVSVGFWRLTVKRRFDGKLLSYLAPFYGVTTDIEEAIRGEADGESPAELKKISTCMKAITAGTLYHQHGAADEQALLNHGHTGKEPFDPEQVAQQFPETVELFRDRIYFPDYLANVTAERPYRLKSGYVLIHGPWNSDHVTFVSDKQEPLTDLGAFLSSAELGDCEVEKIFSPEDELFAPYFLFLQITFDDLIKDARIKSGLKIAFDYFVKNDFTHCISSLGLLAEDYLTQVYEYYFRMPGGKGSTLGQLYEQIHSKLRELTQPPSPKLGDADAVYKAISTLKTLREAADNAYSSHLESVLRDVISLVKADRKCYTSKIDGISKPGRKSSLFPPMLNDDLLELIRYRNAASHKSRVPLGSFEALRTLYCLTTFVLWWHDARSQTDWSLNREEILNLTIAKASTT</sequence>
<name>A0A7X6I501_9BURK</name>
<accession>A0A7X6I501</accession>
<evidence type="ECO:0000313" key="1">
    <source>
        <dbReference type="EMBL" id="NKE64776.1"/>
    </source>
</evidence>
<organism evidence="1 2">
    <name type="scientific">Ramlibacter lithotrophicus</name>
    <dbReference type="NCBI Taxonomy" id="2606681"/>
    <lineage>
        <taxon>Bacteria</taxon>
        <taxon>Pseudomonadati</taxon>
        <taxon>Pseudomonadota</taxon>
        <taxon>Betaproteobacteria</taxon>
        <taxon>Burkholderiales</taxon>
        <taxon>Comamonadaceae</taxon>
        <taxon>Ramlibacter</taxon>
    </lineage>
</organism>
<dbReference type="Proteomes" id="UP000521868">
    <property type="component" value="Unassembled WGS sequence"/>
</dbReference>
<keyword evidence="2" id="KW-1185">Reference proteome</keyword>
<dbReference type="EMBL" id="VTOX01000001">
    <property type="protein sequence ID" value="NKE64776.1"/>
    <property type="molecule type" value="Genomic_DNA"/>
</dbReference>
<reference evidence="1 2" key="1">
    <citation type="journal article" date="2020" name="Nature">
        <title>Bacterial chemolithoautotrophy via manganese oxidation.</title>
        <authorList>
            <person name="Yu H."/>
            <person name="Leadbetter J.R."/>
        </authorList>
    </citation>
    <scope>NUCLEOTIDE SEQUENCE [LARGE SCALE GENOMIC DNA]</scope>
    <source>
        <strain evidence="1 2">RBP-1</strain>
    </source>
</reference>
<gene>
    <name evidence="1" type="ORF">RAMLITH_02995</name>
</gene>